<feature type="transmembrane region" description="Helical" evidence="16">
    <location>
        <begin position="1161"/>
        <end position="1181"/>
    </location>
</feature>
<reference evidence="21 22" key="1">
    <citation type="submission" date="2019-08" db="EMBL/GenBank/DDBJ databases">
        <title>Whole genome of Aphis craccivora.</title>
        <authorList>
            <person name="Voronova N.V."/>
            <person name="Shulinski R.S."/>
            <person name="Bandarenka Y.V."/>
            <person name="Zhorov D.G."/>
            <person name="Warner D."/>
        </authorList>
    </citation>
    <scope>NUCLEOTIDE SEQUENCE [LARGE SCALE GENOMIC DNA]</scope>
    <source>
        <strain evidence="21">180601</strain>
        <tissue evidence="21">Whole Body</tissue>
    </source>
</reference>
<keyword evidence="9 16" id="KW-1133">Transmembrane helix</keyword>
<dbReference type="InterPro" id="IPR009030">
    <property type="entry name" value="Growth_fac_rcpt_cys_sf"/>
</dbReference>
<dbReference type="GO" id="GO:0016020">
    <property type="term" value="C:membrane"/>
    <property type="evidence" value="ECO:0007669"/>
    <property type="project" value="UniProtKB-SubCell"/>
</dbReference>
<proteinExistence type="predicted"/>
<keyword evidence="22" id="KW-1185">Reference proteome</keyword>
<evidence type="ECO:0000313" key="22">
    <source>
        <dbReference type="Proteomes" id="UP000478052"/>
    </source>
</evidence>
<organism evidence="21 22">
    <name type="scientific">Aphis craccivora</name>
    <name type="common">Cowpea aphid</name>
    <dbReference type="NCBI Taxonomy" id="307492"/>
    <lineage>
        <taxon>Eukaryota</taxon>
        <taxon>Metazoa</taxon>
        <taxon>Ecdysozoa</taxon>
        <taxon>Arthropoda</taxon>
        <taxon>Hexapoda</taxon>
        <taxon>Insecta</taxon>
        <taxon>Pterygota</taxon>
        <taxon>Neoptera</taxon>
        <taxon>Paraneoptera</taxon>
        <taxon>Hemiptera</taxon>
        <taxon>Sternorrhyncha</taxon>
        <taxon>Aphidomorpha</taxon>
        <taxon>Aphidoidea</taxon>
        <taxon>Aphididae</taxon>
        <taxon>Aphidini</taxon>
        <taxon>Aphis</taxon>
        <taxon>Aphis</taxon>
    </lineage>
</organism>
<feature type="transmembrane region" description="Helical" evidence="16">
    <location>
        <begin position="828"/>
        <end position="851"/>
    </location>
</feature>
<keyword evidence="8" id="KW-0067">ATP-binding</keyword>
<evidence type="ECO:0000256" key="11">
    <source>
        <dbReference type="ARBA" id="ARBA00023137"/>
    </source>
</evidence>
<sequence>MNAVFPSVFLRRLWRCRLLLVAVLVFHAASATAAGVEKTSEFVKGKICIGTNGRLSVPSNRDHHYRNLRDRYTNCTYVDGNLELTWLQDEHLDLSFLQHIREVTGYVLITHVDVNKIVLPRLQIIRGRTQFKLAVKEEEFSLLVMLSKMNNLELPALRDILAGNVGMIDNYNLCHMRTINWDEIITGAGAKWMYMYNFSNSERECPPCDKSCTGGCWGEGPHNCQKFSKINCSPQCYQGRCFGPKPRDCCHLFCAGGCTGPKQSDCLACRNFYDDGVCTQECPAMQRYNSITYSWETNPNGKYAYGATCVKNCPEHLLKDNGACVRSCPPKKKAVNGECVLCDGPCPKTCEGVTTIHDSNIDGFKDCTVIEGSLTILDQTFKGFQQVFANFSFGQRIKAMHPDRLEVFSTLKEVTGYINIQGSHEDFKNLSYFRNLEVIGGRTVTEYFASLYIVKTSLTSLGLRSLKKIHSGSVAILENKRLCYAQTIDWESIKKSSEHPKLLQNNKNESLCILENEICDPECSKQGCWGPGPHQCLSCRNFQYDNQCLPNCSHVPGLYEAGDKTCAACHPECDGGCHGPGPEHCTTCRNLLDGIHCVSQCPLNKYSANQSRPSECLPCHLNCVGGCGGPDNTIGPNGCRSCHKAVLNADASVERCLHKNETCPNGYYYEWVGPLEQGGAALRALAGKAVCRKCHPRCLRCTGFGFHDQVCQRCAGYKRGDHCADDCPIEYYATTNKLPNGEIERECMPCDILCRGCYGPHASQCQACRHFKIFEPSGNPSDNRTAFNCSGPICPSFAPYKVYTKDDPDPYCSADDVRMASKLDSEQIPLILSAVVVFTFLVMVLLMILVWHWRRRARAKETAVKMTMVLTGMEDNEPLRPSNVKPNTAKLRIVKEVDLRIGAELGNGAFGVVYKDENEILSNLATEGADMSIMEADEYCMNPKMGNSMPGPSRLGSSSTAGADMLGSMHGRHNWDRELRKFGDIHRLDCDTSDDLSNGSKAQVGTLKLDLPLDEDDYLMPSPANDEIDNKRRHAPANYIDLIGHQHAEAEYANGSLPRPPGLTKNYQPDFLPVQVSSVDNPEYHLTGGEPSAAAPSIVSGDGSGSVEASCEPQSPVPTPNGRSLEDESDHEYYNDFDRLQRELQPLRRNETTMTHEATRYVYNIILVIVSAVIFILLILLPNIL</sequence>
<dbReference type="Gene3D" id="3.80.20.20">
    <property type="entry name" value="Receptor L-domain"/>
    <property type="match status" value="2"/>
</dbReference>
<keyword evidence="11" id="KW-0829">Tyrosine-protein kinase</keyword>
<keyword evidence="6" id="KW-0547">Nucleotide-binding</keyword>
<dbReference type="InterPro" id="IPR000494">
    <property type="entry name" value="Rcpt_L-dom"/>
</dbReference>
<dbReference type="SUPFAM" id="SSF57184">
    <property type="entry name" value="Growth factor receptor domain"/>
    <property type="match status" value="3"/>
</dbReference>
<dbReference type="InterPro" id="IPR036941">
    <property type="entry name" value="Rcpt_L-dom_sf"/>
</dbReference>
<dbReference type="CDD" id="cd00064">
    <property type="entry name" value="FU"/>
    <property type="match status" value="5"/>
</dbReference>
<dbReference type="InterPro" id="IPR006212">
    <property type="entry name" value="Furin_repeat"/>
</dbReference>
<evidence type="ECO:0000256" key="10">
    <source>
        <dbReference type="ARBA" id="ARBA00023136"/>
    </source>
</evidence>
<dbReference type="InterPro" id="IPR032778">
    <property type="entry name" value="GF_recep_IV"/>
</dbReference>
<dbReference type="Gene3D" id="3.30.200.20">
    <property type="entry name" value="Phosphorylase Kinase, domain 1"/>
    <property type="match status" value="1"/>
</dbReference>
<evidence type="ECO:0000259" key="18">
    <source>
        <dbReference type="Pfam" id="PF00757"/>
    </source>
</evidence>
<evidence type="ECO:0000256" key="5">
    <source>
        <dbReference type="ARBA" id="ARBA00022692"/>
    </source>
</evidence>
<feature type="region of interest" description="Disordered" evidence="15">
    <location>
        <begin position="1082"/>
        <end position="1129"/>
    </location>
</feature>
<feature type="non-terminal residue" evidence="21">
    <location>
        <position position="1185"/>
    </location>
</feature>
<accession>A0A6G0ZI75</accession>
<evidence type="ECO:0000256" key="17">
    <source>
        <dbReference type="SAM" id="SignalP"/>
    </source>
</evidence>
<keyword evidence="17" id="KW-0732">Signal</keyword>
<evidence type="ECO:0000256" key="7">
    <source>
        <dbReference type="ARBA" id="ARBA00022777"/>
    </source>
</evidence>
<keyword evidence="3" id="KW-0597">Phosphoprotein</keyword>
<keyword evidence="4" id="KW-0808">Transferase</keyword>
<comment type="catalytic activity">
    <reaction evidence="14">
        <text>L-tyrosyl-[protein] + ATP = O-phospho-L-tyrosyl-[protein] + ADP + H(+)</text>
        <dbReference type="Rhea" id="RHEA:10596"/>
        <dbReference type="Rhea" id="RHEA-COMP:10136"/>
        <dbReference type="Rhea" id="RHEA-COMP:20101"/>
        <dbReference type="ChEBI" id="CHEBI:15378"/>
        <dbReference type="ChEBI" id="CHEBI:30616"/>
        <dbReference type="ChEBI" id="CHEBI:46858"/>
        <dbReference type="ChEBI" id="CHEBI:61978"/>
        <dbReference type="ChEBI" id="CHEBI:456216"/>
        <dbReference type="EC" id="2.7.10.1"/>
    </reaction>
</comment>
<dbReference type="OrthoDB" id="6219513at2759"/>
<dbReference type="FunFam" id="2.10.220.10:FF:000001">
    <property type="entry name" value="Receptor protein-tyrosine kinase"/>
    <property type="match status" value="1"/>
</dbReference>
<keyword evidence="7" id="KW-0418">Kinase</keyword>
<dbReference type="EMBL" id="VUJU01000410">
    <property type="protein sequence ID" value="KAF0770605.1"/>
    <property type="molecule type" value="Genomic_DNA"/>
</dbReference>
<evidence type="ECO:0000256" key="4">
    <source>
        <dbReference type="ARBA" id="ARBA00022679"/>
    </source>
</evidence>
<dbReference type="EC" id="2.7.10.1" evidence="2"/>
<comment type="caution">
    <text evidence="21">The sequence shown here is derived from an EMBL/GenBank/DDBJ whole genome shotgun (WGS) entry which is preliminary data.</text>
</comment>
<feature type="chain" id="PRO_5026157330" description="receptor protein-tyrosine kinase" evidence="17">
    <location>
        <begin position="34"/>
        <end position="1185"/>
    </location>
</feature>
<name>A0A6G0ZI75_APHCR</name>
<dbReference type="Proteomes" id="UP000478052">
    <property type="component" value="Unassembled WGS sequence"/>
</dbReference>
<dbReference type="GO" id="GO:0004714">
    <property type="term" value="F:transmembrane receptor protein tyrosine kinase activity"/>
    <property type="evidence" value="ECO:0007669"/>
    <property type="project" value="UniProtKB-EC"/>
</dbReference>
<dbReference type="SMART" id="SM00261">
    <property type="entry name" value="FU"/>
    <property type="match status" value="7"/>
</dbReference>
<comment type="subcellular location">
    <subcellularLocation>
        <location evidence="1">Membrane</location>
        <topology evidence="1">Single-pass type I membrane protein</topology>
    </subcellularLocation>
</comment>
<evidence type="ECO:0000256" key="3">
    <source>
        <dbReference type="ARBA" id="ARBA00022553"/>
    </source>
</evidence>
<dbReference type="Pfam" id="PF01030">
    <property type="entry name" value="Recep_L_domain"/>
    <property type="match status" value="2"/>
</dbReference>
<feature type="signal peptide" evidence="17">
    <location>
        <begin position="1"/>
        <end position="33"/>
    </location>
</feature>
<evidence type="ECO:0000256" key="15">
    <source>
        <dbReference type="SAM" id="MobiDB-lite"/>
    </source>
</evidence>
<dbReference type="FunFam" id="2.10.220.10:FF:000002">
    <property type="entry name" value="Receptor protein-tyrosine kinase"/>
    <property type="match status" value="1"/>
</dbReference>
<evidence type="ECO:0000313" key="21">
    <source>
        <dbReference type="EMBL" id="KAF0770605.1"/>
    </source>
</evidence>
<keyword evidence="12 21" id="KW-0675">Receptor</keyword>
<dbReference type="GO" id="GO:0005524">
    <property type="term" value="F:ATP binding"/>
    <property type="evidence" value="ECO:0007669"/>
    <property type="project" value="UniProtKB-KW"/>
</dbReference>
<feature type="domain" description="Growth factor receptor" evidence="20">
    <location>
        <begin position="518"/>
        <end position="635"/>
    </location>
</feature>
<evidence type="ECO:0000256" key="2">
    <source>
        <dbReference type="ARBA" id="ARBA00011902"/>
    </source>
</evidence>
<feature type="domain" description="Furin-like cysteine-rich" evidence="18">
    <location>
        <begin position="203"/>
        <end position="351"/>
    </location>
</feature>
<dbReference type="SUPFAM" id="SSF52058">
    <property type="entry name" value="L domain-like"/>
    <property type="match status" value="2"/>
</dbReference>
<keyword evidence="13" id="KW-0325">Glycoprotein</keyword>
<dbReference type="Pfam" id="PF14843">
    <property type="entry name" value="GF_recep_IV"/>
    <property type="match status" value="1"/>
</dbReference>
<dbReference type="AlphaFoldDB" id="A0A6G0ZI75"/>
<evidence type="ECO:0000259" key="20">
    <source>
        <dbReference type="Pfam" id="PF14843"/>
    </source>
</evidence>
<evidence type="ECO:0000256" key="16">
    <source>
        <dbReference type="SAM" id="Phobius"/>
    </source>
</evidence>
<evidence type="ECO:0000259" key="19">
    <source>
        <dbReference type="Pfam" id="PF01030"/>
    </source>
</evidence>
<keyword evidence="5 16" id="KW-0812">Transmembrane</keyword>
<gene>
    <name evidence="21" type="ORF">FWK35_00013611</name>
</gene>
<protein>
    <recommendedName>
        <fullName evidence="2">receptor protein-tyrosine kinase</fullName>
        <ecNumber evidence="2">2.7.10.1</ecNumber>
    </recommendedName>
</protein>
<keyword evidence="10 16" id="KW-0472">Membrane</keyword>
<evidence type="ECO:0000256" key="6">
    <source>
        <dbReference type="ARBA" id="ARBA00022741"/>
    </source>
</evidence>
<feature type="domain" description="Receptor L-domain" evidence="19">
    <location>
        <begin position="366"/>
        <end position="493"/>
    </location>
</feature>
<evidence type="ECO:0000256" key="12">
    <source>
        <dbReference type="ARBA" id="ARBA00023170"/>
    </source>
</evidence>
<dbReference type="FunFam" id="3.80.20.20:FF:000009">
    <property type="entry name" value="Receptor protein-tyrosine kinase"/>
    <property type="match status" value="1"/>
</dbReference>
<evidence type="ECO:0000256" key="9">
    <source>
        <dbReference type="ARBA" id="ARBA00022989"/>
    </source>
</evidence>
<feature type="domain" description="Receptor L-domain" evidence="19">
    <location>
        <begin position="74"/>
        <end position="184"/>
    </location>
</feature>
<dbReference type="GO" id="GO:0007169">
    <property type="term" value="P:cell surface receptor protein tyrosine kinase signaling pathway"/>
    <property type="evidence" value="ECO:0007669"/>
    <property type="project" value="UniProtKB-ARBA"/>
</dbReference>
<dbReference type="InterPro" id="IPR006211">
    <property type="entry name" value="Furin-like_Cys-rich_dom"/>
</dbReference>
<dbReference type="Pfam" id="PF00757">
    <property type="entry name" value="Furin-like"/>
    <property type="match status" value="1"/>
</dbReference>
<evidence type="ECO:0000256" key="13">
    <source>
        <dbReference type="ARBA" id="ARBA00023180"/>
    </source>
</evidence>
<dbReference type="Gene3D" id="2.10.220.10">
    <property type="entry name" value="Hormone Receptor, Insulin-like Growth Factor Receptor 1, Chain A, domain 2"/>
    <property type="match status" value="4"/>
</dbReference>
<evidence type="ECO:0000256" key="14">
    <source>
        <dbReference type="ARBA" id="ARBA00051243"/>
    </source>
</evidence>
<evidence type="ECO:0000256" key="1">
    <source>
        <dbReference type="ARBA" id="ARBA00004479"/>
    </source>
</evidence>
<evidence type="ECO:0000256" key="8">
    <source>
        <dbReference type="ARBA" id="ARBA00022840"/>
    </source>
</evidence>